<keyword evidence="1" id="KW-1185">Reference proteome</keyword>
<protein>
    <submittedName>
        <fullName evidence="2">Uncharacterized protein</fullName>
    </submittedName>
</protein>
<organism evidence="1 2">
    <name type="scientific">Heterorhabditis bacteriophora</name>
    <name type="common">Entomopathogenic nematode worm</name>
    <dbReference type="NCBI Taxonomy" id="37862"/>
    <lineage>
        <taxon>Eukaryota</taxon>
        <taxon>Metazoa</taxon>
        <taxon>Ecdysozoa</taxon>
        <taxon>Nematoda</taxon>
        <taxon>Chromadorea</taxon>
        <taxon>Rhabditida</taxon>
        <taxon>Rhabditina</taxon>
        <taxon>Rhabditomorpha</taxon>
        <taxon>Strongyloidea</taxon>
        <taxon>Heterorhabditidae</taxon>
        <taxon>Heterorhabditis</taxon>
    </lineage>
</organism>
<name>A0A1I7WIA0_HETBA</name>
<accession>A0A1I7WIA0</accession>
<dbReference type="Proteomes" id="UP000095283">
    <property type="component" value="Unplaced"/>
</dbReference>
<proteinExistence type="predicted"/>
<sequence length="207" mass="23943">MIFCSKKIVYAVQMSEYNREENNRKRKNMLHSCIFHNHNSFKYYIIESKSTCTHNKFVKNSLQFFLFSQGSRFPDIRLLDCIKSERLLNEHYSKFSSSITKFLFMEDFHLTSTFKIISEILPSVKITNILFKAIALLRLSKVPTMGRSSSSLISSQDFTEATVRESKLLQDALLGLFAEIENIANCLGSMSCCPVLLKCPILWSEMF</sequence>
<evidence type="ECO:0000313" key="1">
    <source>
        <dbReference type="Proteomes" id="UP000095283"/>
    </source>
</evidence>
<reference evidence="2" key="1">
    <citation type="submission" date="2016-11" db="UniProtKB">
        <authorList>
            <consortium name="WormBaseParasite"/>
        </authorList>
    </citation>
    <scope>IDENTIFICATION</scope>
</reference>
<dbReference type="WBParaSite" id="Hba_04740">
    <property type="protein sequence ID" value="Hba_04740"/>
    <property type="gene ID" value="Hba_04740"/>
</dbReference>
<dbReference type="AlphaFoldDB" id="A0A1I7WIA0"/>
<evidence type="ECO:0000313" key="2">
    <source>
        <dbReference type="WBParaSite" id="Hba_04740"/>
    </source>
</evidence>